<evidence type="ECO:0000313" key="2">
    <source>
        <dbReference type="Proteomes" id="UP000656077"/>
    </source>
</evidence>
<dbReference type="AlphaFoldDB" id="A0A964RKA8"/>
<dbReference type="Proteomes" id="UP000656077">
    <property type="component" value="Unassembled WGS sequence"/>
</dbReference>
<reference evidence="1" key="1">
    <citation type="submission" date="2019-12" db="EMBL/GenBank/DDBJ databases">
        <title>Microbes associate with the intestines of laboratory mice.</title>
        <authorList>
            <person name="Navarre W."/>
            <person name="Wong E."/>
        </authorList>
    </citation>
    <scope>NUCLEOTIDE SEQUENCE</scope>
    <source>
        <strain evidence="1">NM79_F5</strain>
    </source>
</reference>
<dbReference type="RefSeq" id="WP_160358330.1">
    <property type="nucleotide sequence ID" value="NZ_WSRQ01000006.1"/>
</dbReference>
<name>A0A964RKA8_9CLOT</name>
<accession>A0A964RKA8</accession>
<organism evidence="1 2">
    <name type="scientific">Clostridium chromiireducens</name>
    <dbReference type="NCBI Taxonomy" id="225345"/>
    <lineage>
        <taxon>Bacteria</taxon>
        <taxon>Bacillati</taxon>
        <taxon>Bacillota</taxon>
        <taxon>Clostridia</taxon>
        <taxon>Eubacteriales</taxon>
        <taxon>Clostridiaceae</taxon>
        <taxon>Clostridium</taxon>
    </lineage>
</organism>
<protein>
    <submittedName>
        <fullName evidence="1">Uncharacterized protein</fullName>
    </submittedName>
</protein>
<dbReference type="EMBL" id="WSRQ01000006">
    <property type="protein sequence ID" value="MVX63131.1"/>
    <property type="molecule type" value="Genomic_DNA"/>
</dbReference>
<proteinExistence type="predicted"/>
<evidence type="ECO:0000313" key="1">
    <source>
        <dbReference type="EMBL" id="MVX63131.1"/>
    </source>
</evidence>
<sequence>MNEFEVLGIVTGVSKKSGRAYTMLHLTRDFTESNSQIRQGKECLTQFIDGPVPSGVYAGSTVQFEYTIGDNGYPKVCGVQAI</sequence>
<gene>
    <name evidence="1" type="ORF">GKZ28_05390</name>
</gene>
<comment type="caution">
    <text evidence="1">The sequence shown here is derived from an EMBL/GenBank/DDBJ whole genome shotgun (WGS) entry which is preliminary data.</text>
</comment>